<proteinExistence type="predicted"/>
<sequence>MTSNAVYLPTEIIELVVDELDIDESSDNAQSSRAALRSCLLVSWQFHQRASRHLFRNIEFHDVNGPIHFFRDRLLLLRRILTTSINNYHSGIASNIRKLVISVPLEDDEEESDNETEHVGGEENSIASVIAKHFPPILKLIRQDAYRLENLVIENRSDWKRCVWDLLPLDLHLAFRGLLWMPTLRRLELRNFVRVPNNLFDCIHVTHLIVEELYPMDEELDFDESDPVLPVHEEFTFGPLEFLESDQCFPLQKIVDISPHQSSKTTKTKLLKNIKLEIHDKDHFNKVVYLLRAAYLAEDLHLNFMKLVNLQSNPFPKVNLDLFPLQKLTHLTMSFDDDLYGSSPESGPKSLKIAYSILNTRSCSIIHLTVTFKWHHGRAPNYLIYPRREHWEPFDNILAGPHYPNLCLLALRISLQYPISEDCRSRFKAALPLLSASNRLDLYLM</sequence>
<evidence type="ECO:0008006" key="3">
    <source>
        <dbReference type="Google" id="ProtNLM"/>
    </source>
</evidence>
<gene>
    <name evidence="1" type="ORF">GALMADRAFT_144696</name>
</gene>
<dbReference type="EMBL" id="KL142397">
    <property type="protein sequence ID" value="KDR70397.1"/>
    <property type="molecule type" value="Genomic_DNA"/>
</dbReference>
<accession>A0A067SK70</accession>
<evidence type="ECO:0000313" key="1">
    <source>
        <dbReference type="EMBL" id="KDR70397.1"/>
    </source>
</evidence>
<dbReference type="Proteomes" id="UP000027222">
    <property type="component" value="Unassembled WGS sequence"/>
</dbReference>
<dbReference type="AlphaFoldDB" id="A0A067SK70"/>
<keyword evidence="2" id="KW-1185">Reference proteome</keyword>
<reference evidence="2" key="1">
    <citation type="journal article" date="2014" name="Proc. Natl. Acad. Sci. U.S.A.">
        <title>Extensive sampling of basidiomycete genomes demonstrates inadequacy of the white-rot/brown-rot paradigm for wood decay fungi.</title>
        <authorList>
            <person name="Riley R."/>
            <person name="Salamov A.A."/>
            <person name="Brown D.W."/>
            <person name="Nagy L.G."/>
            <person name="Floudas D."/>
            <person name="Held B.W."/>
            <person name="Levasseur A."/>
            <person name="Lombard V."/>
            <person name="Morin E."/>
            <person name="Otillar R."/>
            <person name="Lindquist E.A."/>
            <person name="Sun H."/>
            <person name="LaButti K.M."/>
            <person name="Schmutz J."/>
            <person name="Jabbour D."/>
            <person name="Luo H."/>
            <person name="Baker S.E."/>
            <person name="Pisabarro A.G."/>
            <person name="Walton J.D."/>
            <person name="Blanchette R.A."/>
            <person name="Henrissat B."/>
            <person name="Martin F."/>
            <person name="Cullen D."/>
            <person name="Hibbett D.S."/>
            <person name="Grigoriev I.V."/>
        </authorList>
    </citation>
    <scope>NUCLEOTIDE SEQUENCE [LARGE SCALE GENOMIC DNA]</scope>
    <source>
        <strain evidence="2">CBS 339.88</strain>
    </source>
</reference>
<evidence type="ECO:0000313" key="2">
    <source>
        <dbReference type="Proteomes" id="UP000027222"/>
    </source>
</evidence>
<protein>
    <recommendedName>
        <fullName evidence="3">F-box domain-containing protein</fullName>
    </recommendedName>
</protein>
<name>A0A067SK70_GALM3</name>
<dbReference type="HOGENOM" id="CLU_591898_0_0_1"/>
<organism evidence="1 2">
    <name type="scientific">Galerina marginata (strain CBS 339.88)</name>
    <dbReference type="NCBI Taxonomy" id="685588"/>
    <lineage>
        <taxon>Eukaryota</taxon>
        <taxon>Fungi</taxon>
        <taxon>Dikarya</taxon>
        <taxon>Basidiomycota</taxon>
        <taxon>Agaricomycotina</taxon>
        <taxon>Agaricomycetes</taxon>
        <taxon>Agaricomycetidae</taxon>
        <taxon>Agaricales</taxon>
        <taxon>Agaricineae</taxon>
        <taxon>Strophariaceae</taxon>
        <taxon>Galerina</taxon>
    </lineage>
</organism>
<dbReference type="OrthoDB" id="2977329at2759"/>